<organism evidence="2">
    <name type="scientific">marine sediment metagenome</name>
    <dbReference type="NCBI Taxonomy" id="412755"/>
    <lineage>
        <taxon>unclassified sequences</taxon>
        <taxon>metagenomes</taxon>
        <taxon>ecological metagenomes</taxon>
    </lineage>
</organism>
<keyword evidence="1" id="KW-0472">Membrane</keyword>
<proteinExistence type="predicted"/>
<comment type="caution">
    <text evidence="2">The sequence shown here is derived from an EMBL/GenBank/DDBJ whole genome shotgun (WGS) entry which is preliminary data.</text>
</comment>
<gene>
    <name evidence="2" type="ORF">LCGC14_1787060</name>
</gene>
<sequence length="159" mass="18006">MAIKKGIIAGVIALILAFIAEIPIFPPNNLVLNLKIFSFESTDFYIWGYITNRFAFTSIIGFIPESFISIAIWLILILIGLNSIMASTKKAKFNNSLKLFKINILLSILFLTIFSLVIFFLILDDFTPILNVIGFGYYFIILILILNIFALKSLKKENT</sequence>
<feature type="transmembrane region" description="Helical" evidence="1">
    <location>
        <begin position="54"/>
        <end position="81"/>
    </location>
</feature>
<protein>
    <submittedName>
        <fullName evidence="2">Uncharacterized protein</fullName>
    </submittedName>
</protein>
<feature type="transmembrane region" description="Helical" evidence="1">
    <location>
        <begin position="102"/>
        <end position="123"/>
    </location>
</feature>
<keyword evidence="1" id="KW-0812">Transmembrane</keyword>
<evidence type="ECO:0000256" key="1">
    <source>
        <dbReference type="SAM" id="Phobius"/>
    </source>
</evidence>
<keyword evidence="1" id="KW-1133">Transmembrane helix</keyword>
<feature type="transmembrane region" description="Helical" evidence="1">
    <location>
        <begin position="7"/>
        <end position="25"/>
    </location>
</feature>
<name>A0A0F9GTQ8_9ZZZZ</name>
<reference evidence="2" key="1">
    <citation type="journal article" date="2015" name="Nature">
        <title>Complex archaea that bridge the gap between prokaryotes and eukaryotes.</title>
        <authorList>
            <person name="Spang A."/>
            <person name="Saw J.H."/>
            <person name="Jorgensen S.L."/>
            <person name="Zaremba-Niedzwiedzka K."/>
            <person name="Martijn J."/>
            <person name="Lind A.E."/>
            <person name="van Eijk R."/>
            <person name="Schleper C."/>
            <person name="Guy L."/>
            <person name="Ettema T.J."/>
        </authorList>
    </citation>
    <scope>NUCLEOTIDE SEQUENCE</scope>
</reference>
<dbReference type="EMBL" id="LAZR01017005">
    <property type="protein sequence ID" value="KKM02174.1"/>
    <property type="molecule type" value="Genomic_DNA"/>
</dbReference>
<dbReference type="AlphaFoldDB" id="A0A0F9GTQ8"/>
<accession>A0A0F9GTQ8</accession>
<evidence type="ECO:0000313" key="2">
    <source>
        <dbReference type="EMBL" id="KKM02174.1"/>
    </source>
</evidence>
<feature type="transmembrane region" description="Helical" evidence="1">
    <location>
        <begin position="129"/>
        <end position="151"/>
    </location>
</feature>